<keyword evidence="3 5" id="KW-0131">Cell cycle</keyword>
<keyword evidence="1 5" id="KW-0132">Cell division</keyword>
<accession>A0A0K9F5C7</accession>
<keyword evidence="5" id="KW-0963">Cytoplasm</keyword>
<comment type="similarity">
    <text evidence="5">Belongs to the ScpA family.</text>
</comment>
<evidence type="ECO:0000256" key="5">
    <source>
        <dbReference type="HAMAP-Rule" id="MF_01805"/>
    </source>
</evidence>
<dbReference type="EMBL" id="LFXJ01000010">
    <property type="protein sequence ID" value="KMY29730.1"/>
    <property type="molecule type" value="Genomic_DNA"/>
</dbReference>
<dbReference type="RefSeq" id="WP_049668631.1">
    <property type="nucleotide sequence ID" value="NZ_JBIVOC010000001.1"/>
</dbReference>
<dbReference type="GO" id="GO:0051301">
    <property type="term" value="P:cell division"/>
    <property type="evidence" value="ECO:0007669"/>
    <property type="project" value="UniProtKB-KW"/>
</dbReference>
<dbReference type="InterPro" id="IPR003768">
    <property type="entry name" value="ScpA"/>
</dbReference>
<gene>
    <name evidence="5" type="primary">scpA</name>
    <name evidence="6" type="ORF">ACZ11_21840</name>
</gene>
<comment type="subunit">
    <text evidence="5">Component of a cohesin-like complex composed of ScpA, ScpB and the Smc homodimer, in which ScpA and ScpB bind to the head domain of Smc. The presence of the three proteins is required for the association of the complex with DNA.</text>
</comment>
<evidence type="ECO:0000313" key="6">
    <source>
        <dbReference type="EMBL" id="KMY29730.1"/>
    </source>
</evidence>
<dbReference type="NCBIfam" id="NF000995">
    <property type="entry name" value="PRK00104.1-4"/>
    <property type="match status" value="1"/>
</dbReference>
<keyword evidence="2 5" id="KW-0159">Chromosome partition</keyword>
<dbReference type="GO" id="GO:0005737">
    <property type="term" value="C:cytoplasm"/>
    <property type="evidence" value="ECO:0007669"/>
    <property type="project" value="UniProtKB-SubCell"/>
</dbReference>
<dbReference type="PANTHER" id="PTHR33969:SF2">
    <property type="entry name" value="SEGREGATION AND CONDENSATION PROTEIN A"/>
    <property type="match status" value="1"/>
</dbReference>
<dbReference type="AlphaFoldDB" id="A0A0K9F5C7"/>
<evidence type="ECO:0000313" key="7">
    <source>
        <dbReference type="Proteomes" id="UP000037326"/>
    </source>
</evidence>
<dbReference type="GO" id="GO:0007059">
    <property type="term" value="P:chromosome segregation"/>
    <property type="evidence" value="ECO:0007669"/>
    <property type="project" value="UniProtKB-UniRule"/>
</dbReference>
<dbReference type="GO" id="GO:0006260">
    <property type="term" value="P:DNA replication"/>
    <property type="evidence" value="ECO:0007669"/>
    <property type="project" value="UniProtKB-UniRule"/>
</dbReference>
<dbReference type="Pfam" id="PF02616">
    <property type="entry name" value="SMC_ScpA"/>
    <property type="match status" value="1"/>
</dbReference>
<comment type="subcellular location">
    <subcellularLocation>
        <location evidence="5">Cytoplasm</location>
    </subcellularLocation>
    <text evidence="5">Associated with two foci at the outer edges of the nucleoid region in young cells, and at four foci within both cell halves in older cells.</text>
</comment>
<dbReference type="HAMAP" id="MF_01805">
    <property type="entry name" value="ScpA"/>
    <property type="match status" value="1"/>
</dbReference>
<dbReference type="Gene3D" id="6.10.250.2410">
    <property type="match status" value="1"/>
</dbReference>
<reference evidence="7" key="1">
    <citation type="submission" date="2015-07" db="EMBL/GenBank/DDBJ databases">
        <authorList>
            <consortium name="Consortium for Microbial Forensics and Genomics (microFORGE)"/>
            <person name="Knight B.M."/>
            <person name="Roberts D.P."/>
            <person name="Lin D."/>
            <person name="Hari K."/>
            <person name="Fletcher J."/>
            <person name="Melcher U."/>
            <person name="Blagden T."/>
            <person name="Winegar R.A."/>
        </authorList>
    </citation>
    <scope>NUCLEOTIDE SEQUENCE [LARGE SCALE GENOMIC DNA]</scope>
    <source>
        <strain evidence="7">DSM 23493</strain>
    </source>
</reference>
<evidence type="ECO:0000256" key="3">
    <source>
        <dbReference type="ARBA" id="ARBA00023306"/>
    </source>
</evidence>
<dbReference type="GeneID" id="96600854"/>
<sequence length="259" mass="29937">MSYEVKLEAFSGPLDLLLHLIHRLEIDIYDIPMAEITQQYIDHIHAMQVLELNEASEYLVMAATLLAIKSRMLLPIHEGELEDAELEVDGPDPREELVQRLIEYKKYKEAASSLQELETDRAQVFTRPPADLSELASDEQMALFDLNVNIYDMLGAFQKLMRRKKLKKPLKTTVARQERSVKDQMRSVVDSLRTTGGRASFSELFPYEDKPTLILTFLSLLELMKRQVVIVEQDGNFEELTVTLQKEEWDDDENIYATE</sequence>
<organism evidence="6 7">
    <name type="scientific">Lysinibacillus xylanilyticus</name>
    <dbReference type="NCBI Taxonomy" id="582475"/>
    <lineage>
        <taxon>Bacteria</taxon>
        <taxon>Bacillati</taxon>
        <taxon>Bacillota</taxon>
        <taxon>Bacilli</taxon>
        <taxon>Bacillales</taxon>
        <taxon>Bacillaceae</taxon>
        <taxon>Lysinibacillus</taxon>
    </lineage>
</organism>
<dbReference type="Proteomes" id="UP000037326">
    <property type="component" value="Unassembled WGS sequence"/>
</dbReference>
<dbReference type="Gene3D" id="1.10.10.580">
    <property type="entry name" value="Structural maintenance of chromosome 1. Chain E"/>
    <property type="match status" value="1"/>
</dbReference>
<dbReference type="InterPro" id="IPR023093">
    <property type="entry name" value="ScpA-like_C"/>
</dbReference>
<dbReference type="OrthoDB" id="9811016at2"/>
<evidence type="ECO:0000256" key="4">
    <source>
        <dbReference type="ARBA" id="ARBA00044777"/>
    </source>
</evidence>
<dbReference type="PANTHER" id="PTHR33969">
    <property type="entry name" value="SEGREGATION AND CONDENSATION PROTEIN A"/>
    <property type="match status" value="1"/>
</dbReference>
<protein>
    <recommendedName>
        <fullName evidence="4 5">Segregation and condensation protein A</fullName>
    </recommendedName>
</protein>
<proteinExistence type="inferred from homology"/>
<evidence type="ECO:0000256" key="2">
    <source>
        <dbReference type="ARBA" id="ARBA00022829"/>
    </source>
</evidence>
<dbReference type="PATRIC" id="fig|582475.4.peg.3478"/>
<comment type="caution">
    <text evidence="6">The sequence shown here is derived from an EMBL/GenBank/DDBJ whole genome shotgun (WGS) entry which is preliminary data.</text>
</comment>
<name>A0A0K9F5C7_9BACI</name>
<evidence type="ECO:0000256" key="1">
    <source>
        <dbReference type="ARBA" id="ARBA00022618"/>
    </source>
</evidence>
<comment type="function">
    <text evidence="5">Participates in chromosomal partition during cell division. May act via the formation of a condensin-like complex containing Smc and ScpB that pull DNA away from mid-cell into both cell halves.</text>
</comment>